<evidence type="ECO:0000313" key="1">
    <source>
        <dbReference type="EMBL" id="ETR99259.1"/>
    </source>
</evidence>
<gene>
    <name evidence="1" type="ORF">M419DRAFT_132594</name>
</gene>
<evidence type="ECO:0000313" key="2">
    <source>
        <dbReference type="Proteomes" id="UP000024376"/>
    </source>
</evidence>
<dbReference type="PANTHER" id="PTHR38791">
    <property type="entry name" value="ZN(II)2CYS6 TRANSCRIPTION FACTOR (EUROFUNG)-RELATED-RELATED"/>
    <property type="match status" value="1"/>
</dbReference>
<dbReference type="EMBL" id="KI911157">
    <property type="protein sequence ID" value="ETR99259.1"/>
    <property type="molecule type" value="Genomic_DNA"/>
</dbReference>
<dbReference type="AlphaFoldDB" id="A0A024S1L7"/>
<dbReference type="HOGENOM" id="CLU_013866_5_1_1"/>
<dbReference type="KEGG" id="trr:M419DRAFT_132594"/>
<evidence type="ECO:0008006" key="3">
    <source>
        <dbReference type="Google" id="ProtNLM"/>
    </source>
</evidence>
<proteinExistence type="predicted"/>
<dbReference type="Proteomes" id="UP000024376">
    <property type="component" value="Unassembled WGS sequence"/>
</dbReference>
<protein>
    <recommendedName>
        <fullName evidence="3">Transcription factor domain-containing protein</fullName>
    </recommendedName>
</protein>
<name>A0A024S1L7_HYPJR</name>
<reference evidence="2" key="1">
    <citation type="journal article" date="2013" name="Ind. Biotechnol.">
        <title>Comparative genomics analysis of Trichoderma reesei strains.</title>
        <authorList>
            <person name="Koike H."/>
            <person name="Aerts A."/>
            <person name="LaButti K."/>
            <person name="Grigoriev I.V."/>
            <person name="Baker S.E."/>
        </authorList>
    </citation>
    <scope>NUCLEOTIDE SEQUENCE [LARGE SCALE GENOMIC DNA]</scope>
    <source>
        <strain evidence="2">ATCC 56765 / BCRC 32924 / NRRL 11460 / Rut C-30</strain>
    </source>
</reference>
<dbReference type="OrthoDB" id="4220372at2759"/>
<dbReference type="InterPro" id="IPR053175">
    <property type="entry name" value="DHMBA_Reg_Transcription_Factor"/>
</dbReference>
<sequence>MRFVNATVAGSMRGDLPWRQAGNLVDDNKYLCLPAESVAQVFFLRTYAFAGAETLYAVQARASTNDNSSSSFPSPAATAAAAAAGVKMQGVLAVGMAGLAIAEGDGDVMALARRRYGGTLRRIGEVIGKHGDGGGRGEETVAAVVLMGMFEMIACRDAASLEAWICHVQGAAALIRHWTSEDWERSVNARAFLHFFYLLATGCLIKKMPVPTHVRDLARSCPAFVADAHLLPARRLFDILCRFAELHSFGETSHVTLLTERVSAAIMLEEELCSWETQLPTMWNYNLVRDNSDQGESDQYMRHKYTCPWQAYVWTQHRTCRVLVHTALLGYLDALALRMTNAHPALIKAYILQQEASREVLCTTMRDLRAGMAYILGLYDEGKGNACLSPEQSGVFGLLGAVQALMGVGGVVRGEEKEKEEEEWLCGMLGDMGRRWGIGLATVLGRK</sequence>
<accession>A0A024S1L7</accession>
<organism evidence="1 2">
    <name type="scientific">Hypocrea jecorina (strain ATCC 56765 / BCRC 32924 / NRRL 11460 / Rut C-30)</name>
    <name type="common">Trichoderma reesei</name>
    <dbReference type="NCBI Taxonomy" id="1344414"/>
    <lineage>
        <taxon>Eukaryota</taxon>
        <taxon>Fungi</taxon>
        <taxon>Dikarya</taxon>
        <taxon>Ascomycota</taxon>
        <taxon>Pezizomycotina</taxon>
        <taxon>Sordariomycetes</taxon>
        <taxon>Hypocreomycetidae</taxon>
        <taxon>Hypocreales</taxon>
        <taxon>Hypocreaceae</taxon>
        <taxon>Trichoderma</taxon>
    </lineage>
</organism>